<dbReference type="STRING" id="1210090.GCA_001613185_00936"/>
<keyword evidence="2" id="KW-1185">Reference proteome</keyword>
<dbReference type="EMBL" id="QNRE01000004">
    <property type="protein sequence ID" value="RBO91301.1"/>
    <property type="molecule type" value="Genomic_DNA"/>
</dbReference>
<comment type="caution">
    <text evidence="1">The sequence shown here is derived from an EMBL/GenBank/DDBJ whole genome shotgun (WGS) entry which is preliminary data.</text>
</comment>
<name>A0A366DML0_9NOCA</name>
<sequence>MNESVKLDKLPHLPAMNSLFAAIESAEMGRPAEVVEGHRRVFRRVAARLDSDSQRAMAIAVRNHYAARPVQ</sequence>
<proteinExistence type="predicted"/>
<evidence type="ECO:0000313" key="2">
    <source>
        <dbReference type="Proteomes" id="UP000252586"/>
    </source>
</evidence>
<gene>
    <name evidence="1" type="ORF">DFR74_1043</name>
</gene>
<evidence type="ECO:0000313" key="1">
    <source>
        <dbReference type="EMBL" id="RBO91301.1"/>
    </source>
</evidence>
<organism evidence="1 2">
    <name type="scientific">Nocardia puris</name>
    <dbReference type="NCBI Taxonomy" id="208602"/>
    <lineage>
        <taxon>Bacteria</taxon>
        <taxon>Bacillati</taxon>
        <taxon>Actinomycetota</taxon>
        <taxon>Actinomycetes</taxon>
        <taxon>Mycobacteriales</taxon>
        <taxon>Nocardiaceae</taxon>
        <taxon>Nocardia</taxon>
    </lineage>
</organism>
<dbReference type="Proteomes" id="UP000252586">
    <property type="component" value="Unassembled WGS sequence"/>
</dbReference>
<dbReference type="AlphaFoldDB" id="A0A366DML0"/>
<accession>A0A366DML0</accession>
<protein>
    <submittedName>
        <fullName evidence="1">Uncharacterized protein</fullName>
    </submittedName>
</protein>
<reference evidence="1 2" key="1">
    <citation type="submission" date="2018-06" db="EMBL/GenBank/DDBJ databases">
        <title>Genomic Encyclopedia of Type Strains, Phase IV (KMG-IV): sequencing the most valuable type-strain genomes for metagenomic binning, comparative biology and taxonomic classification.</title>
        <authorList>
            <person name="Goeker M."/>
        </authorList>
    </citation>
    <scope>NUCLEOTIDE SEQUENCE [LARGE SCALE GENOMIC DNA]</scope>
    <source>
        <strain evidence="1 2">DSM 44599</strain>
    </source>
</reference>